<protein>
    <submittedName>
        <fullName evidence="3">Uncharacterized protein</fullName>
    </submittedName>
</protein>
<gene>
    <name evidence="3" type="ORF">NRB20_25780</name>
</gene>
<proteinExistence type="predicted"/>
<dbReference type="RefSeq" id="WP_153410215.1">
    <property type="nucleotide sequence ID" value="NZ_WEGK01000004.1"/>
</dbReference>
<reference evidence="3 4" key="1">
    <citation type="submission" date="2019-10" db="EMBL/GenBank/DDBJ databases">
        <title>Nocardia macrotermitis sp. nov. and Nocardia aurantia sp. nov., isolated from the gut of fungus growing-termite Macrotermes natalensis.</title>
        <authorList>
            <person name="Benndorf R."/>
            <person name="Schwitalla J."/>
            <person name="Martin K."/>
            <person name="De Beer W."/>
            <person name="Kaster A.-K."/>
            <person name="Vollmers J."/>
            <person name="Poulsen M."/>
            <person name="Beemelmanns C."/>
        </authorList>
    </citation>
    <scope>NUCLEOTIDE SEQUENCE [LARGE SCALE GENOMIC DNA]</scope>
    <source>
        <strain evidence="3 4">RB20</strain>
    </source>
</reference>
<accession>A0A7K0D1C1</accession>
<keyword evidence="4" id="KW-1185">Reference proteome</keyword>
<name>A0A7K0D1C1_9NOCA</name>
<dbReference type="InterPro" id="IPR043917">
    <property type="entry name" value="DUF5753"/>
</dbReference>
<dbReference type="Pfam" id="PF19054">
    <property type="entry name" value="DUF5753"/>
    <property type="match status" value="1"/>
</dbReference>
<organism evidence="3 4">
    <name type="scientific">Nocardia macrotermitis</name>
    <dbReference type="NCBI Taxonomy" id="2585198"/>
    <lineage>
        <taxon>Bacteria</taxon>
        <taxon>Bacillati</taxon>
        <taxon>Actinomycetota</taxon>
        <taxon>Actinomycetes</taxon>
        <taxon>Mycobacteriales</taxon>
        <taxon>Nocardiaceae</taxon>
        <taxon>Nocardia</taxon>
    </lineage>
</organism>
<dbReference type="Proteomes" id="UP000438448">
    <property type="component" value="Unassembled WGS sequence"/>
</dbReference>
<evidence type="ECO:0000313" key="3">
    <source>
        <dbReference type="EMBL" id="MQY19488.1"/>
    </source>
</evidence>
<feature type="domain" description="HTH cro/C1-type" evidence="1">
    <location>
        <begin position="19"/>
        <end position="68"/>
    </location>
</feature>
<sequence>MPAVPNVPSVPRRQVAHILSKLHAESGLYIKDIAERIDLHHTTVSRMLKGEPCKLKAIYLDKLCDIYGAEDAVRRELKVLAVEAESAHGWWHTLTDTESANQLGTYITLETTAATITTYQNTRLPGLIQTPEYARALLRTSPYLGSEEVEHNIEIRMGRRIALTKPEARLDIILDENVIRRFLAEPDVAEGQLRHIIGTSRMPSVRIRLVPFEVGIYRGTETGPFSILEFAAIGNLNPDPPVVYVESGVGSALYFDTSEQVARYRKSWSEIERVVLNAPRTRARLTEIMQEVSR</sequence>
<comment type="caution">
    <text evidence="3">The sequence shown here is derived from an EMBL/GenBank/DDBJ whole genome shotgun (WGS) entry which is preliminary data.</text>
</comment>
<dbReference type="OrthoDB" id="4526312at2"/>
<feature type="domain" description="DUF5753" evidence="2">
    <location>
        <begin position="104"/>
        <end position="287"/>
    </location>
</feature>
<dbReference type="Pfam" id="PF13443">
    <property type="entry name" value="HTH_26"/>
    <property type="match status" value="1"/>
</dbReference>
<evidence type="ECO:0000259" key="2">
    <source>
        <dbReference type="Pfam" id="PF19054"/>
    </source>
</evidence>
<dbReference type="EMBL" id="WEGK01000004">
    <property type="protein sequence ID" value="MQY19488.1"/>
    <property type="molecule type" value="Genomic_DNA"/>
</dbReference>
<dbReference type="InterPro" id="IPR001387">
    <property type="entry name" value="Cro/C1-type_HTH"/>
</dbReference>
<evidence type="ECO:0000259" key="1">
    <source>
        <dbReference type="Pfam" id="PF13443"/>
    </source>
</evidence>
<evidence type="ECO:0000313" key="4">
    <source>
        <dbReference type="Proteomes" id="UP000438448"/>
    </source>
</evidence>
<dbReference type="AlphaFoldDB" id="A0A7K0D1C1"/>